<proteinExistence type="predicted"/>
<evidence type="ECO:0000313" key="1">
    <source>
        <dbReference type="EMBL" id="CAE7713513.1"/>
    </source>
</evidence>
<dbReference type="EMBL" id="CAJNJA010035931">
    <property type="protein sequence ID" value="CAE7713513.1"/>
    <property type="molecule type" value="Genomic_DNA"/>
</dbReference>
<protein>
    <submittedName>
        <fullName evidence="1">ML5 protein</fullName>
    </submittedName>
</protein>
<gene>
    <name evidence="1" type="primary">ML5</name>
    <name evidence="1" type="ORF">SNEC2469_LOCUS20573</name>
</gene>
<name>A0A812X239_9DINO</name>
<sequence length="167" mass="18493">DFLYLPYDPAEGANEGFGLVSFLRPSVARDFYREFNGTFLRVAPVQGKALYVHASPIQGFAELYEKFKPDPNSHQDPKCSPLFLRRPPATLASRSSDMGVLDRTYKVSAPSEHAVPQRPKVSRGVARRLCPRCSTGLQDSVCPNCGAKVQAEFEVARSIANPHPEAW</sequence>
<evidence type="ECO:0000313" key="2">
    <source>
        <dbReference type="Proteomes" id="UP000601435"/>
    </source>
</evidence>
<accession>A0A812X239</accession>
<reference evidence="1" key="1">
    <citation type="submission" date="2021-02" db="EMBL/GenBank/DDBJ databases">
        <authorList>
            <person name="Dougan E. K."/>
            <person name="Rhodes N."/>
            <person name="Thang M."/>
            <person name="Chan C."/>
        </authorList>
    </citation>
    <scope>NUCLEOTIDE SEQUENCE</scope>
</reference>
<dbReference type="AlphaFoldDB" id="A0A812X239"/>
<comment type="caution">
    <text evidence="1">The sequence shown here is derived from an EMBL/GenBank/DDBJ whole genome shotgun (WGS) entry which is preliminary data.</text>
</comment>
<keyword evidence="2" id="KW-1185">Reference proteome</keyword>
<feature type="non-terminal residue" evidence="1">
    <location>
        <position position="1"/>
    </location>
</feature>
<dbReference type="Proteomes" id="UP000601435">
    <property type="component" value="Unassembled WGS sequence"/>
</dbReference>
<organism evidence="1 2">
    <name type="scientific">Symbiodinium necroappetens</name>
    <dbReference type="NCBI Taxonomy" id="1628268"/>
    <lineage>
        <taxon>Eukaryota</taxon>
        <taxon>Sar</taxon>
        <taxon>Alveolata</taxon>
        <taxon>Dinophyceae</taxon>
        <taxon>Suessiales</taxon>
        <taxon>Symbiodiniaceae</taxon>
        <taxon>Symbiodinium</taxon>
    </lineage>
</organism>